<gene>
    <name evidence="1" type="ORF">A3A87_08905</name>
</gene>
<dbReference type="Proteomes" id="UP000179037">
    <property type="component" value="Unassembled WGS sequence"/>
</dbReference>
<dbReference type="AlphaFoldDB" id="A0A1F6U3L1"/>
<dbReference type="EMBL" id="MFTC01000029">
    <property type="protein sequence ID" value="OGI51942.1"/>
    <property type="molecule type" value="Genomic_DNA"/>
</dbReference>
<name>A0A1F6U3L1_9PROT</name>
<sequence>MEEQMDSYIVRLYRRDAENPENLVGLVETVGEDEKRPFHTISELVAILSAPHTLDLTVTQPVLKIIEAGKKNPG</sequence>
<dbReference type="STRING" id="1817768.A3A87_08905"/>
<proteinExistence type="predicted"/>
<comment type="caution">
    <text evidence="1">The sequence shown here is derived from an EMBL/GenBank/DDBJ whole genome shotgun (WGS) entry which is preliminary data.</text>
</comment>
<accession>A0A1F6U3L1</accession>
<reference evidence="1 2" key="1">
    <citation type="journal article" date="2016" name="Nat. Commun.">
        <title>Thousands of microbial genomes shed light on interconnected biogeochemical processes in an aquifer system.</title>
        <authorList>
            <person name="Anantharaman K."/>
            <person name="Brown C.T."/>
            <person name="Hug L.A."/>
            <person name="Sharon I."/>
            <person name="Castelle C.J."/>
            <person name="Probst A.J."/>
            <person name="Thomas B.C."/>
            <person name="Singh A."/>
            <person name="Wilkins M.J."/>
            <person name="Karaoz U."/>
            <person name="Brodie E.L."/>
            <person name="Williams K.H."/>
            <person name="Hubbard S.S."/>
            <person name="Banfield J.F."/>
        </authorList>
    </citation>
    <scope>NUCLEOTIDE SEQUENCE [LARGE SCALE GENOMIC DNA]</scope>
</reference>
<evidence type="ECO:0000313" key="2">
    <source>
        <dbReference type="Proteomes" id="UP000179037"/>
    </source>
</evidence>
<evidence type="ECO:0000313" key="1">
    <source>
        <dbReference type="EMBL" id="OGI51942.1"/>
    </source>
</evidence>
<organism evidence="1 2">
    <name type="scientific">Candidatus Muproteobacteria bacterium RIFCSPLOWO2_01_FULL_60_18</name>
    <dbReference type="NCBI Taxonomy" id="1817768"/>
    <lineage>
        <taxon>Bacteria</taxon>
        <taxon>Pseudomonadati</taxon>
        <taxon>Pseudomonadota</taxon>
        <taxon>Candidatus Muproteobacteria</taxon>
    </lineage>
</organism>
<protein>
    <submittedName>
        <fullName evidence="1">Uncharacterized protein</fullName>
    </submittedName>
</protein>